<name>A0A0A1URC4_9HYPO</name>
<evidence type="ECO:0000256" key="1">
    <source>
        <dbReference type="ARBA" id="ARBA00023242"/>
    </source>
</evidence>
<dbReference type="InterPro" id="IPR001138">
    <property type="entry name" value="Zn2Cys6_DnaBD"/>
</dbReference>
<comment type="caution">
    <text evidence="2">The sequence shown here is derived from an EMBL/GenBank/DDBJ whole genome shotgun (WGS) entry which is preliminary data.</text>
</comment>
<dbReference type="Proteomes" id="UP000030151">
    <property type="component" value="Unassembled WGS sequence"/>
</dbReference>
<dbReference type="GO" id="GO:0008270">
    <property type="term" value="F:zinc ion binding"/>
    <property type="evidence" value="ECO:0007669"/>
    <property type="project" value="InterPro"/>
</dbReference>
<accession>A0A0A1URC4</accession>
<proteinExistence type="predicted"/>
<reference evidence="2 3" key="1">
    <citation type="submission" date="2014-02" db="EMBL/GenBank/DDBJ databases">
        <title>The genome sequence of the entomopathogenic fungus Metarhizium robertsii ARSEF 2575.</title>
        <authorList>
            <person name="Giuliano Garisto Donzelli B."/>
            <person name="Roe B.A."/>
            <person name="Macmil S.L."/>
            <person name="Krasnoff S.B."/>
            <person name="Gibson D.M."/>
        </authorList>
    </citation>
    <scope>NUCLEOTIDE SEQUENCE [LARGE SCALE GENOMIC DNA]</scope>
    <source>
        <strain evidence="2 3">ARSEF 2575</strain>
    </source>
</reference>
<protein>
    <recommendedName>
        <fullName evidence="4">Zn(2)-C6 fungal-type domain-containing protein</fullName>
    </recommendedName>
</protein>
<dbReference type="OrthoDB" id="5958943at2759"/>
<dbReference type="CDD" id="cd00067">
    <property type="entry name" value="GAL4"/>
    <property type="match status" value="1"/>
</dbReference>
<dbReference type="GO" id="GO:0000981">
    <property type="term" value="F:DNA-binding transcription factor activity, RNA polymerase II-specific"/>
    <property type="evidence" value="ECO:0007669"/>
    <property type="project" value="InterPro"/>
</dbReference>
<dbReference type="HOGENOM" id="CLU_552174_0_0_1"/>
<evidence type="ECO:0008006" key="4">
    <source>
        <dbReference type="Google" id="ProtNLM"/>
    </source>
</evidence>
<organism evidence="2 3">
    <name type="scientific">Metarhizium robertsii</name>
    <dbReference type="NCBI Taxonomy" id="568076"/>
    <lineage>
        <taxon>Eukaryota</taxon>
        <taxon>Fungi</taxon>
        <taxon>Dikarya</taxon>
        <taxon>Ascomycota</taxon>
        <taxon>Pezizomycotina</taxon>
        <taxon>Sordariomycetes</taxon>
        <taxon>Hypocreomycetidae</taxon>
        <taxon>Hypocreales</taxon>
        <taxon>Clavicipitaceae</taxon>
        <taxon>Metarhizium</taxon>
    </lineage>
</organism>
<evidence type="ECO:0000313" key="3">
    <source>
        <dbReference type="Proteomes" id="UP000030151"/>
    </source>
</evidence>
<dbReference type="EMBL" id="JELW01000024">
    <property type="protein sequence ID" value="EXU98671.1"/>
    <property type="molecule type" value="Genomic_DNA"/>
</dbReference>
<evidence type="ECO:0000313" key="2">
    <source>
        <dbReference type="EMBL" id="EXU98671.1"/>
    </source>
</evidence>
<sequence>MPRGRRATSCKPCQKARLGCDASSRRGSYCSNCIRRGKCCVLPVSCPPLLVLELFDVLNFFKANTSTDDHSTTPRRRPLAIAITRTETSPSQAVWQPKLPRKPLCKSKSCPTSNPVAVNLQLGLEHALCRRQTALSLHSSLWNTYVSVFETRFSLWTAVSCCPYSEASQSGGLISEAMVALDRVNSSRSQPNAPMIPEADQYTGVGKVHSSVNHNLVDKALIRAIYAFSIRWLHLRSPSQPHETRNLQTQLERNLWHCAAELMHAIVSQPCYRSILALQLFSETTVPADAHDEGIAELCQTASLAHYMKLYPASLLNEPKFLSSKVAGAAKEDPKHLPMQDTALWLGCISDVARSIRSHRPLMLLAGRSAETKVWGYIRERAHVFDNSFKHLHSTPEVLPPEVVSIILQNASACKTMFWWNVVRVRNALYDPAGDESVTQTMDKALQEYHHFQGVFAPFLDICSRNFQTLGQEAQLHYCKSLIELVHIYILNSS</sequence>
<gene>
    <name evidence="2" type="ORF">X797_008145</name>
</gene>
<dbReference type="AlphaFoldDB" id="A0A0A1URC4"/>
<keyword evidence="1" id="KW-0539">Nucleus</keyword>